<name>U6LVI1_9EIME</name>
<keyword evidence="2" id="KW-1185">Reference proteome</keyword>
<accession>U6LVI1</accession>
<dbReference type="VEuPathDB" id="ToxoDB:EBH_0082530"/>
<protein>
    <submittedName>
        <fullName evidence="1">Uncharacterized protein</fullName>
    </submittedName>
</protein>
<gene>
    <name evidence="1" type="ORF">EBH_0082530</name>
</gene>
<dbReference type="EMBL" id="HG713813">
    <property type="protein sequence ID" value="CDJ54141.1"/>
    <property type="molecule type" value="Genomic_DNA"/>
</dbReference>
<evidence type="ECO:0000313" key="2">
    <source>
        <dbReference type="Proteomes" id="UP000030750"/>
    </source>
</evidence>
<dbReference type="Proteomes" id="UP000030750">
    <property type="component" value="Unassembled WGS sequence"/>
</dbReference>
<reference evidence="1" key="2">
    <citation type="submission" date="2013-10" db="EMBL/GenBank/DDBJ databases">
        <authorList>
            <person name="Aslett M."/>
        </authorList>
    </citation>
    <scope>NUCLEOTIDE SEQUENCE [LARGE SCALE GENOMIC DNA]</scope>
    <source>
        <strain evidence="1">Houghton</strain>
    </source>
</reference>
<sequence length="138" mass="15294">MLLHAAAVGGEPQQQLQQQQQQQQQLPLDEIVRIFLSHLPLEADREESKVVLRALLHLAARQPQLVLQHAQQFMFACACEASFPGAPRRLGFELTAAAQQLLQQMARNPQLLPGTLEALAARLQSKPYALAFLRQAAA</sequence>
<organism evidence="1 2">
    <name type="scientific">Eimeria brunetti</name>
    <dbReference type="NCBI Taxonomy" id="51314"/>
    <lineage>
        <taxon>Eukaryota</taxon>
        <taxon>Sar</taxon>
        <taxon>Alveolata</taxon>
        <taxon>Apicomplexa</taxon>
        <taxon>Conoidasida</taxon>
        <taxon>Coccidia</taxon>
        <taxon>Eucoccidiorida</taxon>
        <taxon>Eimeriorina</taxon>
        <taxon>Eimeriidae</taxon>
        <taxon>Eimeria</taxon>
    </lineage>
</organism>
<dbReference type="InterPro" id="IPR011989">
    <property type="entry name" value="ARM-like"/>
</dbReference>
<dbReference type="AlphaFoldDB" id="U6LVI1"/>
<reference evidence="1" key="1">
    <citation type="submission" date="2013-10" db="EMBL/GenBank/DDBJ databases">
        <title>Genomic analysis of the causative agents of coccidiosis in chickens.</title>
        <authorList>
            <person name="Reid A.J."/>
            <person name="Blake D."/>
            <person name="Billington K."/>
            <person name="Browne H."/>
            <person name="Dunn M."/>
            <person name="Hung S."/>
            <person name="Kawahara F."/>
            <person name="Miranda-Saavedra D."/>
            <person name="Mourier T."/>
            <person name="Nagra H."/>
            <person name="Otto T.D."/>
            <person name="Rawlings N."/>
            <person name="Sanchez A."/>
            <person name="Sanders M."/>
            <person name="Subramaniam C."/>
            <person name="Tay Y."/>
            <person name="Dear P."/>
            <person name="Doerig C."/>
            <person name="Gruber A."/>
            <person name="Parkinson J."/>
            <person name="Shirley M."/>
            <person name="Wan K.L."/>
            <person name="Berriman M."/>
            <person name="Tomley F."/>
            <person name="Pain A."/>
        </authorList>
    </citation>
    <scope>NUCLEOTIDE SEQUENCE [LARGE SCALE GENOMIC DNA]</scope>
    <source>
        <strain evidence="1">Houghton</strain>
    </source>
</reference>
<proteinExistence type="predicted"/>
<evidence type="ECO:0000313" key="1">
    <source>
        <dbReference type="EMBL" id="CDJ54141.1"/>
    </source>
</evidence>
<dbReference type="Gene3D" id="1.25.10.10">
    <property type="entry name" value="Leucine-rich Repeat Variant"/>
    <property type="match status" value="1"/>
</dbReference>